<dbReference type="SMART" id="SM00233">
    <property type="entry name" value="PH"/>
    <property type="match status" value="1"/>
</dbReference>
<feature type="region of interest" description="Disordered" evidence="1">
    <location>
        <begin position="92"/>
        <end position="133"/>
    </location>
</feature>
<feature type="domain" description="SEC7" evidence="3">
    <location>
        <begin position="329"/>
        <end position="491"/>
    </location>
</feature>
<feature type="region of interest" description="Disordered" evidence="1">
    <location>
        <begin position="18"/>
        <end position="40"/>
    </location>
</feature>
<dbReference type="SUPFAM" id="SSF48425">
    <property type="entry name" value="Sec7 domain"/>
    <property type="match status" value="1"/>
</dbReference>
<dbReference type="Proteomes" id="UP000186922">
    <property type="component" value="Unassembled WGS sequence"/>
</dbReference>
<reference evidence="4 5" key="1">
    <citation type="journal article" date="2016" name="Nat. Commun.">
        <title>Extremotolerant tardigrade genome and improved radiotolerance of human cultured cells by tardigrade-unique protein.</title>
        <authorList>
            <person name="Hashimoto T."/>
            <person name="Horikawa D.D."/>
            <person name="Saito Y."/>
            <person name="Kuwahara H."/>
            <person name="Kozuka-Hata H."/>
            <person name="Shin-I T."/>
            <person name="Minakuchi Y."/>
            <person name="Ohishi K."/>
            <person name="Motoyama A."/>
            <person name="Aizu T."/>
            <person name="Enomoto A."/>
            <person name="Kondo K."/>
            <person name="Tanaka S."/>
            <person name="Hara Y."/>
            <person name="Koshikawa S."/>
            <person name="Sagara H."/>
            <person name="Miura T."/>
            <person name="Yokobori S."/>
            <person name="Miyagawa K."/>
            <person name="Suzuki Y."/>
            <person name="Kubo T."/>
            <person name="Oyama M."/>
            <person name="Kohara Y."/>
            <person name="Fujiyama A."/>
            <person name="Arakawa K."/>
            <person name="Katayama T."/>
            <person name="Toyoda A."/>
            <person name="Kunieda T."/>
        </authorList>
    </citation>
    <scope>NUCLEOTIDE SEQUENCE [LARGE SCALE GENOMIC DNA]</scope>
    <source>
        <strain evidence="4 5">YOKOZUNA-1</strain>
    </source>
</reference>
<comment type="caution">
    <text evidence="4">The sequence shown here is derived from an EMBL/GenBank/DDBJ whole genome shotgun (WGS) entry which is preliminary data.</text>
</comment>
<dbReference type="EMBL" id="BDGG01000015">
    <property type="protein sequence ID" value="GAV07289.1"/>
    <property type="molecule type" value="Genomic_DNA"/>
</dbReference>
<protein>
    <recommendedName>
        <fullName evidence="6">SEC7 domain-containing protein</fullName>
    </recommendedName>
</protein>
<accession>A0A1D1W8A2</accession>
<dbReference type="Gene3D" id="1.10.1000.11">
    <property type="entry name" value="Arf Nucleotide-binding Site Opener,domain 2"/>
    <property type="match status" value="1"/>
</dbReference>
<dbReference type="InterPro" id="IPR000904">
    <property type="entry name" value="Sec7_dom"/>
</dbReference>
<dbReference type="PANTHER" id="PTHR10663">
    <property type="entry name" value="GUANYL-NUCLEOTIDE EXCHANGE FACTOR"/>
    <property type="match status" value="1"/>
</dbReference>
<dbReference type="InterPro" id="IPR041681">
    <property type="entry name" value="PH_9"/>
</dbReference>
<organism evidence="4 5">
    <name type="scientific">Ramazzottius varieornatus</name>
    <name type="common">Water bear</name>
    <name type="synonym">Tardigrade</name>
    <dbReference type="NCBI Taxonomy" id="947166"/>
    <lineage>
        <taxon>Eukaryota</taxon>
        <taxon>Metazoa</taxon>
        <taxon>Ecdysozoa</taxon>
        <taxon>Tardigrada</taxon>
        <taxon>Eutardigrada</taxon>
        <taxon>Parachela</taxon>
        <taxon>Hypsibioidea</taxon>
        <taxon>Ramazzottiidae</taxon>
        <taxon>Ramazzottius</taxon>
    </lineage>
</organism>
<gene>
    <name evidence="4" type="primary">RvY_17146-1</name>
    <name evidence="4" type="synonym">RvY_17146.1</name>
    <name evidence="4" type="ORF">RvY_17146</name>
</gene>
<dbReference type="OrthoDB" id="2157641at2759"/>
<evidence type="ECO:0000313" key="4">
    <source>
        <dbReference type="EMBL" id="GAV07289.1"/>
    </source>
</evidence>
<feature type="compositionally biased region" description="Basic and acidic residues" evidence="1">
    <location>
        <begin position="176"/>
        <end position="198"/>
    </location>
</feature>
<evidence type="ECO:0000313" key="5">
    <source>
        <dbReference type="Proteomes" id="UP000186922"/>
    </source>
</evidence>
<dbReference type="SUPFAM" id="SSF50729">
    <property type="entry name" value="PH domain-like"/>
    <property type="match status" value="1"/>
</dbReference>
<dbReference type="PANTHER" id="PTHR10663:SF376">
    <property type="entry name" value="PH AND SEC7 DOMAIN-CONTAINING PROTEIN"/>
    <property type="match status" value="1"/>
</dbReference>
<dbReference type="InterPro" id="IPR011993">
    <property type="entry name" value="PH-like_dom_sf"/>
</dbReference>
<evidence type="ECO:0000256" key="1">
    <source>
        <dbReference type="SAM" id="MobiDB-lite"/>
    </source>
</evidence>
<feature type="region of interest" description="Disordered" evidence="1">
    <location>
        <begin position="160"/>
        <end position="206"/>
    </location>
</feature>
<dbReference type="PROSITE" id="PS50190">
    <property type="entry name" value="SEC7"/>
    <property type="match status" value="1"/>
</dbReference>
<dbReference type="GO" id="GO:0005085">
    <property type="term" value="F:guanyl-nucleotide exchange factor activity"/>
    <property type="evidence" value="ECO:0007669"/>
    <property type="project" value="InterPro"/>
</dbReference>
<dbReference type="Pfam" id="PF01369">
    <property type="entry name" value="Sec7"/>
    <property type="match status" value="1"/>
</dbReference>
<sequence length="721" mass="79455">MTSVEKALTASSPIHQYGRASFNTVPEREMEEGERKSTTPRSEAFIMTGNLILSKTNIHNNSLPPANNIRSKVSVTSTTPVSPTNIVLRSPVLPSNRRDIASSDAPSVNGGGNHASATDGLNDGDHHRSGQQDSDKTIFHYSSYDTHEFHLSSVNKLANEKVKHSPAVKRPSSAQQHREVDRDVPHHHHGDYERENSAQKRSFTPELIDDRPVWTINAPVSQTASFSKSLPGSPLVKRAGLSGQQQPRYREILKEETIITDTTICEVTDTKTSTTYMLNSPRTPRGSASHHDGALLESGIGGREQSERDAEISPAESAAVDTVELVSNLADITQAPEMISTRVLQSDTVIANQALVDGGGHPQTSPAAFVHPESARACMEIFSLENMPLDTALRQFLAEVKLVGETQARQRVIDLFAMRYVECNPTGLFNRDSTNAVVSAMLILNSDLHSQHRPHQPMNLNEFLSSIRQIPSCDKIPEEELRRLYHSIKSEKLPVAKGQEGETVVHDVVEERGAIARSGYLIRKSTVLPGGKPTKWGHRGWSKVFVIVNPMSLDLFKKEPAREADQAAQSVPLHHGFASIPEDYRKRPWVFRFQAVDSSVYLFQAADETDFHAWMTAINYTAARNSAPVSLPVGSQTLGPNRTTPTVRPLYASKKSSLTKAEQILDLQDTEAKLIRELEPLESSAPTSRSEAIAMSLQRDLYALELARTQAYLQALSSSSV</sequence>
<evidence type="ECO:0000259" key="3">
    <source>
        <dbReference type="PROSITE" id="PS50190"/>
    </source>
</evidence>
<dbReference type="GO" id="GO:0032012">
    <property type="term" value="P:regulation of ARF protein signal transduction"/>
    <property type="evidence" value="ECO:0007669"/>
    <property type="project" value="InterPro"/>
</dbReference>
<proteinExistence type="predicted"/>
<dbReference type="AlphaFoldDB" id="A0A1D1W8A2"/>
<feature type="region of interest" description="Disordered" evidence="1">
    <location>
        <begin position="275"/>
        <end position="308"/>
    </location>
</feature>
<dbReference type="InterPro" id="IPR001849">
    <property type="entry name" value="PH_domain"/>
</dbReference>
<dbReference type="STRING" id="947166.A0A1D1W8A2"/>
<evidence type="ECO:0008006" key="6">
    <source>
        <dbReference type="Google" id="ProtNLM"/>
    </source>
</evidence>
<name>A0A1D1W8A2_RAMVA</name>
<dbReference type="PROSITE" id="PS50003">
    <property type="entry name" value="PH_DOMAIN"/>
    <property type="match status" value="1"/>
</dbReference>
<dbReference type="InterPro" id="IPR023394">
    <property type="entry name" value="Sec7_C_sf"/>
</dbReference>
<feature type="domain" description="PH" evidence="2">
    <location>
        <begin position="514"/>
        <end position="623"/>
    </location>
</feature>
<dbReference type="Gene3D" id="2.30.29.30">
    <property type="entry name" value="Pleckstrin-homology domain (PH domain)/Phosphotyrosine-binding domain (PTB)"/>
    <property type="match status" value="1"/>
</dbReference>
<feature type="compositionally biased region" description="Basic and acidic residues" evidence="1">
    <location>
        <begin position="123"/>
        <end position="133"/>
    </location>
</feature>
<evidence type="ECO:0000259" key="2">
    <source>
        <dbReference type="PROSITE" id="PS50003"/>
    </source>
</evidence>
<dbReference type="SMART" id="SM00222">
    <property type="entry name" value="Sec7"/>
    <property type="match status" value="1"/>
</dbReference>
<dbReference type="Pfam" id="PF15410">
    <property type="entry name" value="PH_9"/>
    <property type="match status" value="1"/>
</dbReference>
<keyword evidence="5" id="KW-1185">Reference proteome</keyword>
<dbReference type="InterPro" id="IPR035999">
    <property type="entry name" value="Sec7_dom_sf"/>
</dbReference>